<accession>A0A7C9QRL4</accession>
<organism evidence="2 3">
    <name type="scientific">Magnetospirillum aberrantis SpK</name>
    <dbReference type="NCBI Taxonomy" id="908842"/>
    <lineage>
        <taxon>Bacteria</taxon>
        <taxon>Pseudomonadati</taxon>
        <taxon>Pseudomonadota</taxon>
        <taxon>Alphaproteobacteria</taxon>
        <taxon>Rhodospirillales</taxon>
        <taxon>Rhodospirillaceae</taxon>
        <taxon>Magnetospirillum</taxon>
    </lineage>
</organism>
<dbReference type="EMBL" id="JAAIYP010000007">
    <property type="protein sequence ID" value="NFV78903.1"/>
    <property type="molecule type" value="Genomic_DNA"/>
</dbReference>
<sequence>MRRKAVLVMISALSLAALAPAATASSGSGDKEAPPAIAIQQARLQPPAIVTDRVEGLKITVTQVMYPGVPDRAACRFVVRSVNSGSATISTYALMRTLDREKSELNTWMVPTGALAPGQASERLYSCKTAQYLVLDQESLGGWPGRCIVNGEERAPCPLTLALEANLNIVSKQ</sequence>
<keyword evidence="1" id="KW-0732">Signal</keyword>
<evidence type="ECO:0000313" key="3">
    <source>
        <dbReference type="Proteomes" id="UP000480684"/>
    </source>
</evidence>
<feature type="chain" id="PRO_5028820325" evidence="1">
    <location>
        <begin position="25"/>
        <end position="173"/>
    </location>
</feature>
<evidence type="ECO:0000256" key="1">
    <source>
        <dbReference type="SAM" id="SignalP"/>
    </source>
</evidence>
<comment type="caution">
    <text evidence="2">The sequence shown here is derived from an EMBL/GenBank/DDBJ whole genome shotgun (WGS) entry which is preliminary data.</text>
</comment>
<evidence type="ECO:0000313" key="2">
    <source>
        <dbReference type="EMBL" id="NFV78903.1"/>
    </source>
</evidence>
<feature type="signal peptide" evidence="1">
    <location>
        <begin position="1"/>
        <end position="24"/>
    </location>
</feature>
<reference evidence="2 3" key="1">
    <citation type="submission" date="2020-02" db="EMBL/GenBank/DDBJ databases">
        <authorList>
            <person name="Dziuba M."/>
            <person name="Kuznetsov B."/>
            <person name="Mardanov A."/>
            <person name="Ravin N."/>
            <person name="Grouzdev D."/>
        </authorList>
    </citation>
    <scope>NUCLEOTIDE SEQUENCE [LARGE SCALE GENOMIC DNA]</scope>
    <source>
        <strain evidence="2 3">SpK</strain>
    </source>
</reference>
<keyword evidence="3" id="KW-1185">Reference proteome</keyword>
<dbReference type="Proteomes" id="UP000480684">
    <property type="component" value="Unassembled WGS sequence"/>
</dbReference>
<dbReference type="RefSeq" id="WP_163674322.1">
    <property type="nucleotide sequence ID" value="NZ_JAAIYP010000007.1"/>
</dbReference>
<name>A0A7C9QRL4_9PROT</name>
<proteinExistence type="predicted"/>
<gene>
    <name evidence="2" type="ORF">G4223_02080</name>
</gene>
<protein>
    <submittedName>
        <fullName evidence="2">Uncharacterized protein</fullName>
    </submittedName>
</protein>
<dbReference type="AlphaFoldDB" id="A0A7C9QRL4"/>